<dbReference type="GO" id="GO:0097730">
    <property type="term" value="C:non-motile cilium"/>
    <property type="evidence" value="ECO:0000318"/>
    <property type="project" value="GO_Central"/>
</dbReference>
<evidence type="ECO:0000313" key="5">
    <source>
        <dbReference type="Proteomes" id="UP000008549"/>
    </source>
</evidence>
<evidence type="ECO:0000256" key="1">
    <source>
        <dbReference type="SAM" id="MobiDB-lite"/>
    </source>
</evidence>
<dbReference type="InParanoid" id="A8Y4D0"/>
<dbReference type="PANTHER" id="PTHR31043:SF3">
    <property type="entry name" value="NEPHROCYSTIN-4"/>
    <property type="match status" value="1"/>
</dbReference>
<dbReference type="GO" id="GO:0090090">
    <property type="term" value="P:negative regulation of canonical Wnt signaling pathway"/>
    <property type="evidence" value="ECO:0000318"/>
    <property type="project" value="GO_Central"/>
</dbReference>
<dbReference type="GO" id="GO:0036064">
    <property type="term" value="C:ciliary basal body"/>
    <property type="evidence" value="ECO:0000318"/>
    <property type="project" value="GO_Central"/>
</dbReference>
<dbReference type="InterPro" id="IPR058765">
    <property type="entry name" value="NPHP4_C2-like"/>
</dbReference>
<dbReference type="Pfam" id="PF26190">
    <property type="entry name" value="Ig_NPHP4_1st"/>
    <property type="match status" value="1"/>
</dbReference>
<dbReference type="FunCoup" id="A8Y4D0">
    <property type="interactions" value="315"/>
</dbReference>
<dbReference type="Pfam" id="PF26186">
    <property type="entry name" value="NPHP4_C2_3rd"/>
    <property type="match status" value="1"/>
</dbReference>
<evidence type="ECO:0000259" key="2">
    <source>
        <dbReference type="Pfam" id="PF26186"/>
    </source>
</evidence>
<dbReference type="GO" id="GO:0097546">
    <property type="term" value="C:ciliary base"/>
    <property type="evidence" value="ECO:0000318"/>
    <property type="project" value="GO_Central"/>
</dbReference>
<evidence type="ECO:0000259" key="3">
    <source>
        <dbReference type="Pfam" id="PF26190"/>
    </source>
</evidence>
<dbReference type="eggNOG" id="ENOG502QUNP">
    <property type="taxonomic scope" value="Eukaryota"/>
</dbReference>
<dbReference type="AlphaFoldDB" id="A8Y4D0"/>
<feature type="compositionally biased region" description="Polar residues" evidence="1">
    <location>
        <begin position="456"/>
        <end position="467"/>
    </location>
</feature>
<dbReference type="GO" id="GO:0016358">
    <property type="term" value="P:dendrite development"/>
    <property type="evidence" value="ECO:0007669"/>
    <property type="project" value="EnsemblMetazoa"/>
</dbReference>
<evidence type="ECO:0000313" key="4">
    <source>
        <dbReference type="EMBL" id="CAP39750.2"/>
    </source>
</evidence>
<feature type="domain" description="NPHP4 Ig-like" evidence="3">
    <location>
        <begin position="900"/>
        <end position="996"/>
    </location>
</feature>
<reference evidence="4 5" key="1">
    <citation type="journal article" date="2003" name="PLoS Biol.">
        <title>The genome sequence of Caenorhabditis briggsae: a platform for comparative genomics.</title>
        <authorList>
            <person name="Stein L.D."/>
            <person name="Bao Z."/>
            <person name="Blasiar D."/>
            <person name="Blumenthal T."/>
            <person name="Brent M.R."/>
            <person name="Chen N."/>
            <person name="Chinwalla A."/>
            <person name="Clarke L."/>
            <person name="Clee C."/>
            <person name="Coghlan A."/>
            <person name="Coulson A."/>
            <person name="D'Eustachio P."/>
            <person name="Fitch D.H."/>
            <person name="Fulton L.A."/>
            <person name="Fulton R.E."/>
            <person name="Griffiths-Jones S."/>
            <person name="Harris T.W."/>
            <person name="Hillier L.W."/>
            <person name="Kamath R."/>
            <person name="Kuwabara P.E."/>
            <person name="Mardis E.R."/>
            <person name="Marra M.A."/>
            <person name="Miner T.L."/>
            <person name="Minx P."/>
            <person name="Mullikin J.C."/>
            <person name="Plumb R.W."/>
            <person name="Rogers J."/>
            <person name="Schein J.E."/>
            <person name="Sohrmann M."/>
            <person name="Spieth J."/>
            <person name="Stajich J.E."/>
            <person name="Wei C."/>
            <person name="Willey D."/>
            <person name="Wilson R.K."/>
            <person name="Durbin R."/>
            <person name="Waterston R.H."/>
        </authorList>
    </citation>
    <scope>NUCLEOTIDE SEQUENCE [LARGE SCALE GENOMIC DNA]</scope>
    <source>
        <strain evidence="4 5">AF16</strain>
    </source>
</reference>
<dbReference type="GO" id="GO:0035177">
    <property type="term" value="P:larval foraging behavior"/>
    <property type="evidence" value="ECO:0007669"/>
    <property type="project" value="EnsemblMetazoa"/>
</dbReference>
<dbReference type="GO" id="GO:0008340">
    <property type="term" value="P:determination of adult lifespan"/>
    <property type="evidence" value="ECO:0007669"/>
    <property type="project" value="EnsemblMetazoa"/>
</dbReference>
<accession>A8Y4D0</accession>
<dbReference type="HOGENOM" id="CLU_004882_0_0_1"/>
<feature type="domain" description="NPHP4 C2-like" evidence="2">
    <location>
        <begin position="567"/>
        <end position="742"/>
    </location>
</feature>
<organism evidence="4 5">
    <name type="scientific">Caenorhabditis briggsae</name>
    <dbReference type="NCBI Taxonomy" id="6238"/>
    <lineage>
        <taxon>Eukaryota</taxon>
        <taxon>Metazoa</taxon>
        <taxon>Ecdysozoa</taxon>
        <taxon>Nematoda</taxon>
        <taxon>Chromadorea</taxon>
        <taxon>Rhabditida</taxon>
        <taxon>Rhabditina</taxon>
        <taxon>Rhabditomorpha</taxon>
        <taxon>Rhabditoidea</taxon>
        <taxon>Rhabditidae</taxon>
        <taxon>Peloderinae</taxon>
        <taxon>Caenorhabditis</taxon>
    </lineage>
</organism>
<feature type="region of interest" description="Disordered" evidence="1">
    <location>
        <begin position="441"/>
        <end position="496"/>
    </location>
</feature>
<dbReference type="PANTHER" id="PTHR31043">
    <property type="entry name" value="NEPHROCYSTIN-4"/>
    <property type="match status" value="1"/>
</dbReference>
<gene>
    <name evidence="6" type="primary">nphp-4</name>
    <name evidence="4" type="synonym">Cbr-nphp-4</name>
    <name evidence="6" type="ORF">CBG23249</name>
    <name evidence="4" type="ORF">CBG_23249</name>
</gene>
<protein>
    <submittedName>
        <fullName evidence="4">Protein CBR-NPHP-4</fullName>
    </submittedName>
</protein>
<dbReference type="GO" id="GO:1905515">
    <property type="term" value="P:non-motile cilium assembly"/>
    <property type="evidence" value="ECO:0007669"/>
    <property type="project" value="EnsemblMetazoa"/>
</dbReference>
<dbReference type="Proteomes" id="UP000008549">
    <property type="component" value="Unassembled WGS sequence"/>
</dbReference>
<dbReference type="WormBase" id="CBG23249">
    <property type="protein sequence ID" value="CBP38035"/>
    <property type="gene ID" value="WBGene00041636"/>
    <property type="gene designation" value="Cbr-nphp-4"/>
</dbReference>
<dbReference type="InterPro" id="IPR058687">
    <property type="entry name" value="Ig_NPHP4_1st"/>
</dbReference>
<dbReference type="GO" id="GO:0035869">
    <property type="term" value="C:ciliary transition zone"/>
    <property type="evidence" value="ECO:0000318"/>
    <property type="project" value="GO_Central"/>
</dbReference>
<evidence type="ECO:0000313" key="6">
    <source>
        <dbReference type="WormBase" id="CBG23249"/>
    </source>
</evidence>
<dbReference type="GO" id="GO:1904491">
    <property type="term" value="P:protein localization to ciliary transition zone"/>
    <property type="evidence" value="ECO:0000318"/>
    <property type="project" value="GO_Central"/>
</dbReference>
<dbReference type="GO" id="GO:0034607">
    <property type="term" value="P:turning behavior involved in mating"/>
    <property type="evidence" value="ECO:0007669"/>
    <property type="project" value="EnsemblMetazoa"/>
</dbReference>
<reference evidence="4 5" key="2">
    <citation type="journal article" date="2011" name="PLoS Genet.">
        <title>Caenorhabditis briggsae recombinant inbred line genotypes reveal inter-strain incompatibility and the evolution of recombination.</title>
        <authorList>
            <person name="Ross J.A."/>
            <person name="Koboldt D.C."/>
            <person name="Staisch J.E."/>
            <person name="Chamberlin H.M."/>
            <person name="Gupta B.P."/>
            <person name="Miller R.D."/>
            <person name="Baird S.E."/>
            <person name="Haag E.S."/>
        </authorList>
    </citation>
    <scope>NUCLEOTIDE SEQUENCE [LARGE SCALE GENOMIC DNA]</scope>
    <source>
        <strain evidence="4 5">AF16</strain>
    </source>
</reference>
<sequence length="1152" mass="132245">MSVNDWYSLFLANRPVEMKRSGSIGKKTSCYSMYISKLKSAQVTENLRYQISAFLFDTKTSQMFGRQCRTEWKRAERDSTCIFNETLYFYSEINDRDLLLIIEFVEEGNEHISPAVSVGWFSTSVEKKRAVEISENRSVEIFGGTPKLLIFDKEAVLKPVGNVECSYNIHEMPPFFFQTIPEFCIVCDKDLIPGILKDCSDGNCFDFLKIVFQYFSDEWLSTPKEMPTIPAAIDAIAIQFKNNVPELERQITNDIEREWALKDGGNHKPKAVIMDRKLKIGVHNGYSYVTEPFTVDLEIINASSNGTLRSRKKPIDFGKSSNWGEQLVFQATGNPRLALRNLYADPRMAIIFLLEYTFHREDNQSLNQTILIGWAAWTPFSDDTYTGKEVETRVSFVGGPRPNPEGVLCYKNVLNQPDSLKPLSEKLEIFVDFKFYENGRSVHNTPTPRRSDSARVPTSRSTENVHSSRSKGSRAQIETPKSSVPPERFPALVDTGRSTSSIDELKSINEELDRFIEEPTEIPIEEIVVAKKAVEESLPLTSVYKIPFEDMRTSNFHRSVHSMFARLNFVQLRDRNGESPSTDDVTSKSLIDMRRERLDRLDNAHIYFQFVAFKQLISLDAVPSKKVFFTINFYRFPEITTESMLLETMEKGEPNLLKKLDKNGAEDESAPPGFIAKYVIEGEESKLDFLDFLASGHSCIDVWDSDSLIHLGSTIVPLRNLYRRGREAVQLFIQCPVVDTSLDAGSKAGSVLYLRVANIGLPSGNDPSSTSVSTIRSNINSQRGTVVRRLTSASNRLNEEGPHSYRVHAKPLPGNSGIGLDRFLAAQRLDIQQRHEQLFAENSLEKIRQWNELKEGFELSDNKGAAQKFIFEEELAAYKKLRYESKPAKLLEAVFKGITTCHQINPSFGEKVFFEFPLENPHFEPINCTIEFDDTALRPVFDEEEWKFFRTINKINTPFEKDMMRETKERIEIYLQPGDVLFVPFIYDAFYFPSDHFSMYSTKVVFRRWDTNEPLSILDLHIHRRSYLLQHAVTFICETSGNWEKQLLLPPMARDRRVNSVRCSDPSVKVSIRNATLQQIIGFTTYSGDTNDRRTFLLMMYTDHYQTRLVSVYLIEKLLATWKVTILPFFNVDVRSIVGQTTRLHLLVHRRR</sequence>
<proteinExistence type="predicted"/>
<dbReference type="STRING" id="6238.A8Y4D0"/>
<dbReference type="EMBL" id="HE601533">
    <property type="protein sequence ID" value="CAP39750.2"/>
    <property type="molecule type" value="Genomic_DNA"/>
</dbReference>
<keyword evidence="5" id="KW-1185">Reference proteome</keyword>
<name>A8Y4D0_CAEBR</name>
<dbReference type="OMA" id="FLLEYTF"/>
<dbReference type="GO" id="GO:0034606">
    <property type="term" value="P:response to hermaphrodite contact"/>
    <property type="evidence" value="ECO:0007669"/>
    <property type="project" value="EnsemblMetazoa"/>
</dbReference>
<dbReference type="InterPro" id="IPR029775">
    <property type="entry name" value="NPHP4"/>
</dbReference>